<evidence type="ECO:0000313" key="8">
    <source>
        <dbReference type="Proteomes" id="UP000238358"/>
    </source>
</evidence>
<dbReference type="RefSeq" id="WP_027894530.1">
    <property type="nucleotide sequence ID" value="NZ_CABMON010000001.1"/>
</dbReference>
<evidence type="ECO:0000256" key="1">
    <source>
        <dbReference type="ARBA" id="ARBA00023015"/>
    </source>
</evidence>
<sequence length="220" mass="24836">MTDSLPILPDDLPFFTGISPDKRMAMLTCLGARVRTVRKGEFLVLAQDEVRYIGIVLSGEIHMIHEDRWGDKAVLAVIRSGGLFGETFVCGTVLQSIVTFQAVKNTKFLVLPFHKVLHVCTNACPFHFQLIENMLRLMADKNAQLLEKLEVISKKTLRKKLLTYFSFQSEQAGSPTFTIPMTRTQLADYLCADRTAVARELSHMKADGLIEIDQQRVTLY</sequence>
<dbReference type="PROSITE" id="PS51063">
    <property type="entry name" value="HTH_CRP_2"/>
    <property type="match status" value="1"/>
</dbReference>
<dbReference type="Proteomes" id="UP000536773">
    <property type="component" value="Unassembled WGS sequence"/>
</dbReference>
<evidence type="ECO:0000256" key="3">
    <source>
        <dbReference type="ARBA" id="ARBA00023163"/>
    </source>
</evidence>
<proteinExistence type="predicted"/>
<dbReference type="AlphaFoldDB" id="A0A1M6LWN8"/>
<keyword evidence="3" id="KW-0804">Transcription</keyword>
<dbReference type="InterPro" id="IPR014710">
    <property type="entry name" value="RmlC-like_jellyroll"/>
</dbReference>
<dbReference type="InterPro" id="IPR036390">
    <property type="entry name" value="WH_DNA-bd_sf"/>
</dbReference>
<dbReference type="Proteomes" id="UP000238358">
    <property type="component" value="Chromosome"/>
</dbReference>
<dbReference type="SUPFAM" id="SSF51206">
    <property type="entry name" value="cAMP-binding domain-like"/>
    <property type="match status" value="1"/>
</dbReference>
<evidence type="ECO:0000313" key="9">
    <source>
        <dbReference type="Proteomes" id="UP000536773"/>
    </source>
</evidence>
<dbReference type="SUPFAM" id="SSF46785">
    <property type="entry name" value="Winged helix' DNA-binding domain"/>
    <property type="match status" value="1"/>
</dbReference>
<evidence type="ECO:0000259" key="5">
    <source>
        <dbReference type="PROSITE" id="PS51063"/>
    </source>
</evidence>
<organism evidence="7 9">
    <name type="scientific">Megasphaera elsdenii</name>
    <dbReference type="NCBI Taxonomy" id="907"/>
    <lineage>
        <taxon>Bacteria</taxon>
        <taxon>Bacillati</taxon>
        <taxon>Bacillota</taxon>
        <taxon>Negativicutes</taxon>
        <taxon>Veillonellales</taxon>
        <taxon>Veillonellaceae</taxon>
        <taxon>Megasphaera</taxon>
    </lineage>
</organism>
<dbReference type="InterPro" id="IPR018490">
    <property type="entry name" value="cNMP-bd_dom_sf"/>
</dbReference>
<dbReference type="EMBL" id="JABBJH010000001">
    <property type="protein sequence ID" value="NMK37972.1"/>
    <property type="molecule type" value="Genomic_DNA"/>
</dbReference>
<keyword evidence="1" id="KW-0805">Transcription regulation</keyword>
<evidence type="ECO:0000256" key="2">
    <source>
        <dbReference type="ARBA" id="ARBA00023125"/>
    </source>
</evidence>
<protein>
    <submittedName>
        <fullName evidence="7">Crp/Fnr family transcriptional regulator</fullName>
    </submittedName>
</protein>
<dbReference type="Pfam" id="PF13545">
    <property type="entry name" value="HTH_Crp_2"/>
    <property type="match status" value="1"/>
</dbReference>
<evidence type="ECO:0000259" key="4">
    <source>
        <dbReference type="PROSITE" id="PS50042"/>
    </source>
</evidence>
<accession>A0A1M6LWN8</accession>
<feature type="domain" description="Cyclic nucleotide-binding" evidence="4">
    <location>
        <begin position="14"/>
        <end position="86"/>
    </location>
</feature>
<dbReference type="CDD" id="cd00038">
    <property type="entry name" value="CAP_ED"/>
    <property type="match status" value="1"/>
</dbReference>
<evidence type="ECO:0000313" key="6">
    <source>
        <dbReference type="EMBL" id="AVO28149.1"/>
    </source>
</evidence>
<gene>
    <name evidence="6" type="ORF">C6Y28_11185</name>
    <name evidence="7" type="ORF">HG933_00875</name>
</gene>
<dbReference type="EMBL" id="CP027569">
    <property type="protein sequence ID" value="AVO28149.1"/>
    <property type="molecule type" value="Genomic_DNA"/>
</dbReference>
<feature type="domain" description="HTH crp-type" evidence="5">
    <location>
        <begin position="155"/>
        <end position="220"/>
    </location>
</feature>
<dbReference type="Pfam" id="PF00027">
    <property type="entry name" value="cNMP_binding"/>
    <property type="match status" value="1"/>
</dbReference>
<evidence type="ECO:0000313" key="7">
    <source>
        <dbReference type="EMBL" id="NMK37972.1"/>
    </source>
</evidence>
<dbReference type="Gene3D" id="2.60.120.10">
    <property type="entry name" value="Jelly Rolls"/>
    <property type="match status" value="1"/>
</dbReference>
<dbReference type="GO" id="GO:0003677">
    <property type="term" value="F:DNA binding"/>
    <property type="evidence" value="ECO:0007669"/>
    <property type="project" value="UniProtKB-KW"/>
</dbReference>
<dbReference type="OrthoDB" id="3176638at2"/>
<reference evidence="6 8" key="1">
    <citation type="journal article" date="2018" name="Genome Announc.">
        <title>Complete genomes of two Megasphaera elsdenii strains, NCIMB 702410 and ATCC 25940.</title>
        <authorList>
            <person name="Hatmaker E.A."/>
            <person name="O'Dell K."/>
            <person name="Riley L.A."/>
            <person name="Klingeman D.M."/>
            <person name="Guss A.M."/>
        </authorList>
    </citation>
    <scope>NUCLEOTIDE SEQUENCE [LARGE SCALE GENOMIC DNA]</scope>
    <source>
        <strain evidence="6 8">NCIMB702410</strain>
    </source>
</reference>
<name>A0A1M6LWN8_MEGEL</name>
<keyword evidence="2" id="KW-0238">DNA-binding</keyword>
<dbReference type="InterPro" id="IPR012318">
    <property type="entry name" value="HTH_CRP"/>
</dbReference>
<dbReference type="InterPro" id="IPR000595">
    <property type="entry name" value="cNMP-bd_dom"/>
</dbReference>
<reference evidence="7 9" key="2">
    <citation type="submission" date="2020-04" db="EMBL/GenBank/DDBJ databases">
        <authorList>
            <person name="Hitch T.C.A."/>
            <person name="Wylensek D."/>
            <person name="Clavel T."/>
        </authorList>
    </citation>
    <scope>NUCLEOTIDE SEQUENCE [LARGE SCALE GENOMIC DNA]</scope>
    <source>
        <strain evidence="7 9">WCA-386-APC-2A</strain>
    </source>
</reference>
<dbReference type="PROSITE" id="PS50042">
    <property type="entry name" value="CNMP_BINDING_3"/>
    <property type="match status" value="1"/>
</dbReference>
<dbReference type="GO" id="GO:0006355">
    <property type="term" value="P:regulation of DNA-templated transcription"/>
    <property type="evidence" value="ECO:0007669"/>
    <property type="project" value="InterPro"/>
</dbReference>